<feature type="non-terminal residue" evidence="1">
    <location>
        <position position="1"/>
    </location>
</feature>
<name>A0A095A8G3_SCHHA</name>
<protein>
    <submittedName>
        <fullName evidence="1">Uncharacterized protein</fullName>
    </submittedName>
</protein>
<gene>
    <name evidence="1" type="ORF">MS3_10624</name>
</gene>
<organism evidence="1">
    <name type="scientific">Schistosoma haematobium</name>
    <name type="common">Blood fluke</name>
    <dbReference type="NCBI Taxonomy" id="6185"/>
    <lineage>
        <taxon>Eukaryota</taxon>
        <taxon>Metazoa</taxon>
        <taxon>Spiralia</taxon>
        <taxon>Lophotrochozoa</taxon>
        <taxon>Platyhelminthes</taxon>
        <taxon>Trematoda</taxon>
        <taxon>Digenea</taxon>
        <taxon>Strigeidida</taxon>
        <taxon>Schistosomatoidea</taxon>
        <taxon>Schistosomatidae</taxon>
        <taxon>Schistosoma</taxon>
    </lineage>
</organism>
<dbReference type="EMBL" id="KL252359">
    <property type="protein sequence ID" value="KGB42044.1"/>
    <property type="molecule type" value="Genomic_DNA"/>
</dbReference>
<accession>A0A095A8G3</accession>
<proteinExistence type="predicted"/>
<reference evidence="1" key="1">
    <citation type="journal article" date="2012" name="Nat. Genet.">
        <title>Whole-genome sequence of Schistosoma haematobium.</title>
        <authorList>
            <person name="Young N.D."/>
            <person name="Jex A.R."/>
            <person name="Li B."/>
            <person name="Liu S."/>
            <person name="Yang L."/>
            <person name="Xiong Z."/>
            <person name="Li Y."/>
            <person name="Cantacessi C."/>
            <person name="Hall R.S."/>
            <person name="Xu X."/>
            <person name="Chen F."/>
            <person name="Wu X."/>
            <person name="Zerlotini A."/>
            <person name="Oliveira G."/>
            <person name="Hofmann A."/>
            <person name="Zhang G."/>
            <person name="Fang X."/>
            <person name="Kang Y."/>
            <person name="Campbell B.E."/>
            <person name="Loukas A."/>
            <person name="Ranganathan S."/>
            <person name="Rollinson D."/>
            <person name="Rinaldi G."/>
            <person name="Brindley P.J."/>
            <person name="Yang H."/>
            <person name="Wang J."/>
            <person name="Wang J."/>
            <person name="Gasser R.B."/>
        </authorList>
    </citation>
    <scope>NUCLEOTIDE SEQUENCE [LARGE SCALE GENOMIC DNA]</scope>
</reference>
<dbReference type="AlphaFoldDB" id="A0A095A8G3"/>
<evidence type="ECO:0000313" key="1">
    <source>
        <dbReference type="EMBL" id="KGB42044.1"/>
    </source>
</evidence>
<sequence>EGPTLKGKIGRYSGLKFSYITSSAFTEWRNTLTSIEGQQS</sequence>
<feature type="non-terminal residue" evidence="1">
    <location>
        <position position="40"/>
    </location>
</feature>